<dbReference type="Proteomes" id="UP001274830">
    <property type="component" value="Unassembled WGS sequence"/>
</dbReference>
<dbReference type="Gene3D" id="3.30.200.20">
    <property type="entry name" value="Phosphorylase Kinase, domain 1"/>
    <property type="match status" value="1"/>
</dbReference>
<dbReference type="PANTHER" id="PTHR47634:SF9">
    <property type="entry name" value="PROTEIN KINASE DOMAIN-CONTAINING PROTEIN-RELATED"/>
    <property type="match status" value="1"/>
</dbReference>
<protein>
    <recommendedName>
        <fullName evidence="1">non-specific serine/threonine protein kinase</fullName>
        <ecNumber evidence="1">2.7.11.1</ecNumber>
    </recommendedName>
</protein>
<dbReference type="AlphaFoldDB" id="A0AAE0WXA1"/>
<keyword evidence="11" id="KW-1185">Reference proteome</keyword>
<sequence length="205" mass="23562">MASSTRGEILDSSFLVEEAMVRGYKAEHYYPVRIGDVFQERYKIVGKLGYGSASTVWLCRDTQASEAFVALKVYINSSKWHRELPIYEHINSLGSILPGLVHMESTSASCMKPWVKNLEELRDVIPERVFEPDLVRDTLRNILRALHFLHTDAGVIHTDIQPNNIRLGVRDSPMFERFEQDELQNPMPRKELPGRTILLKANENH</sequence>
<evidence type="ECO:0000256" key="2">
    <source>
        <dbReference type="ARBA" id="ARBA00022527"/>
    </source>
</evidence>
<keyword evidence="2" id="KW-0723">Serine/threonine-protein kinase</keyword>
<evidence type="ECO:0000256" key="1">
    <source>
        <dbReference type="ARBA" id="ARBA00012513"/>
    </source>
</evidence>
<evidence type="ECO:0000256" key="5">
    <source>
        <dbReference type="ARBA" id="ARBA00022777"/>
    </source>
</evidence>
<evidence type="ECO:0000256" key="8">
    <source>
        <dbReference type="ARBA" id="ARBA00048679"/>
    </source>
</evidence>
<keyword evidence="3" id="KW-0808">Transferase</keyword>
<gene>
    <name evidence="10" type="ORF">LTR78_000851</name>
</gene>
<dbReference type="InterPro" id="IPR011009">
    <property type="entry name" value="Kinase-like_dom_sf"/>
</dbReference>
<evidence type="ECO:0000313" key="10">
    <source>
        <dbReference type="EMBL" id="KAK3679290.1"/>
    </source>
</evidence>
<comment type="catalytic activity">
    <reaction evidence="8">
        <text>L-seryl-[protein] + ATP = O-phospho-L-seryl-[protein] + ADP + H(+)</text>
        <dbReference type="Rhea" id="RHEA:17989"/>
        <dbReference type="Rhea" id="RHEA-COMP:9863"/>
        <dbReference type="Rhea" id="RHEA-COMP:11604"/>
        <dbReference type="ChEBI" id="CHEBI:15378"/>
        <dbReference type="ChEBI" id="CHEBI:29999"/>
        <dbReference type="ChEBI" id="CHEBI:30616"/>
        <dbReference type="ChEBI" id="CHEBI:83421"/>
        <dbReference type="ChEBI" id="CHEBI:456216"/>
        <dbReference type="EC" id="2.7.11.1"/>
    </reaction>
</comment>
<dbReference type="Pfam" id="PF00069">
    <property type="entry name" value="Pkinase"/>
    <property type="match status" value="1"/>
</dbReference>
<keyword evidence="5" id="KW-0418">Kinase</keyword>
<dbReference type="PROSITE" id="PS50011">
    <property type="entry name" value="PROTEIN_KINASE_DOM"/>
    <property type="match status" value="1"/>
</dbReference>
<dbReference type="SUPFAM" id="SSF56112">
    <property type="entry name" value="Protein kinase-like (PK-like)"/>
    <property type="match status" value="1"/>
</dbReference>
<comment type="caution">
    <text evidence="10">The sequence shown here is derived from an EMBL/GenBank/DDBJ whole genome shotgun (WGS) entry which is preliminary data.</text>
</comment>
<reference evidence="10" key="1">
    <citation type="submission" date="2023-07" db="EMBL/GenBank/DDBJ databases">
        <title>Black Yeasts Isolated from many extreme environments.</title>
        <authorList>
            <person name="Coleine C."/>
            <person name="Stajich J.E."/>
            <person name="Selbmann L."/>
        </authorList>
    </citation>
    <scope>NUCLEOTIDE SEQUENCE</scope>
    <source>
        <strain evidence="10">CCFEE 5485</strain>
    </source>
</reference>
<evidence type="ECO:0000256" key="4">
    <source>
        <dbReference type="ARBA" id="ARBA00022741"/>
    </source>
</evidence>
<evidence type="ECO:0000256" key="7">
    <source>
        <dbReference type="ARBA" id="ARBA00047899"/>
    </source>
</evidence>
<dbReference type="GO" id="GO:0000245">
    <property type="term" value="P:spliceosomal complex assembly"/>
    <property type="evidence" value="ECO:0007669"/>
    <property type="project" value="TreeGrafter"/>
</dbReference>
<dbReference type="EC" id="2.7.11.1" evidence="1"/>
<keyword evidence="6" id="KW-0067">ATP-binding</keyword>
<dbReference type="GO" id="GO:0004674">
    <property type="term" value="F:protein serine/threonine kinase activity"/>
    <property type="evidence" value="ECO:0007669"/>
    <property type="project" value="UniProtKB-KW"/>
</dbReference>
<dbReference type="InterPro" id="IPR051334">
    <property type="entry name" value="SRPK"/>
</dbReference>
<accession>A0AAE0WXA1</accession>
<keyword evidence="4" id="KW-0547">Nucleotide-binding</keyword>
<dbReference type="GO" id="GO:0005634">
    <property type="term" value="C:nucleus"/>
    <property type="evidence" value="ECO:0007669"/>
    <property type="project" value="TreeGrafter"/>
</dbReference>
<comment type="catalytic activity">
    <reaction evidence="7">
        <text>L-threonyl-[protein] + ATP = O-phospho-L-threonyl-[protein] + ADP + H(+)</text>
        <dbReference type="Rhea" id="RHEA:46608"/>
        <dbReference type="Rhea" id="RHEA-COMP:11060"/>
        <dbReference type="Rhea" id="RHEA-COMP:11605"/>
        <dbReference type="ChEBI" id="CHEBI:15378"/>
        <dbReference type="ChEBI" id="CHEBI:30013"/>
        <dbReference type="ChEBI" id="CHEBI:30616"/>
        <dbReference type="ChEBI" id="CHEBI:61977"/>
        <dbReference type="ChEBI" id="CHEBI:456216"/>
        <dbReference type="EC" id="2.7.11.1"/>
    </reaction>
</comment>
<evidence type="ECO:0000256" key="6">
    <source>
        <dbReference type="ARBA" id="ARBA00022840"/>
    </source>
</evidence>
<dbReference type="GO" id="GO:0050684">
    <property type="term" value="P:regulation of mRNA processing"/>
    <property type="evidence" value="ECO:0007669"/>
    <property type="project" value="TreeGrafter"/>
</dbReference>
<name>A0AAE0WXA1_9PEZI</name>
<evidence type="ECO:0000313" key="11">
    <source>
        <dbReference type="Proteomes" id="UP001274830"/>
    </source>
</evidence>
<dbReference type="GO" id="GO:0005524">
    <property type="term" value="F:ATP binding"/>
    <property type="evidence" value="ECO:0007669"/>
    <property type="project" value="UniProtKB-KW"/>
</dbReference>
<dbReference type="PANTHER" id="PTHR47634">
    <property type="entry name" value="PROTEIN KINASE DOMAIN-CONTAINING PROTEIN-RELATED"/>
    <property type="match status" value="1"/>
</dbReference>
<feature type="domain" description="Protein kinase" evidence="9">
    <location>
        <begin position="42"/>
        <end position="205"/>
    </location>
</feature>
<dbReference type="GO" id="GO:0005737">
    <property type="term" value="C:cytoplasm"/>
    <property type="evidence" value="ECO:0007669"/>
    <property type="project" value="TreeGrafter"/>
</dbReference>
<evidence type="ECO:0000259" key="9">
    <source>
        <dbReference type="PROSITE" id="PS50011"/>
    </source>
</evidence>
<dbReference type="Gene3D" id="1.10.510.10">
    <property type="entry name" value="Transferase(Phosphotransferase) domain 1"/>
    <property type="match status" value="1"/>
</dbReference>
<proteinExistence type="predicted"/>
<evidence type="ECO:0000256" key="3">
    <source>
        <dbReference type="ARBA" id="ARBA00022679"/>
    </source>
</evidence>
<organism evidence="10 11">
    <name type="scientific">Recurvomyces mirabilis</name>
    <dbReference type="NCBI Taxonomy" id="574656"/>
    <lineage>
        <taxon>Eukaryota</taxon>
        <taxon>Fungi</taxon>
        <taxon>Dikarya</taxon>
        <taxon>Ascomycota</taxon>
        <taxon>Pezizomycotina</taxon>
        <taxon>Dothideomycetes</taxon>
        <taxon>Dothideomycetidae</taxon>
        <taxon>Mycosphaerellales</taxon>
        <taxon>Teratosphaeriaceae</taxon>
        <taxon>Recurvomyces</taxon>
    </lineage>
</organism>
<dbReference type="EMBL" id="JAUTXT010000002">
    <property type="protein sequence ID" value="KAK3679290.1"/>
    <property type="molecule type" value="Genomic_DNA"/>
</dbReference>
<dbReference type="InterPro" id="IPR000719">
    <property type="entry name" value="Prot_kinase_dom"/>
</dbReference>